<keyword evidence="2" id="KW-1185">Reference proteome</keyword>
<gene>
    <name evidence="1" type="primary">pol_1393</name>
    <name evidence="1" type="ORF">AVEN_95900_1</name>
</gene>
<proteinExistence type="predicted"/>
<reference evidence="1 2" key="1">
    <citation type="journal article" date="2019" name="Sci. Rep.">
        <title>Orb-weaving spider Araneus ventricosus genome elucidates the spidroin gene catalogue.</title>
        <authorList>
            <person name="Kono N."/>
            <person name="Nakamura H."/>
            <person name="Ohtoshi R."/>
            <person name="Moran D.A.P."/>
            <person name="Shinohara A."/>
            <person name="Yoshida Y."/>
            <person name="Fujiwara M."/>
            <person name="Mori M."/>
            <person name="Tomita M."/>
            <person name="Arakawa K."/>
        </authorList>
    </citation>
    <scope>NUCLEOTIDE SEQUENCE [LARGE SCALE GENOMIC DNA]</scope>
</reference>
<sequence>MCRAGCNRNETLNHISQGCPRTHQRRIARHNAVSNYIKHGLENRGYIVFDELIYKTNVGNRKPDLVVLKNKTAFVIDSQIVGESVDLKRANQRKISYYRDNDEMIDQIRQLHKVDEVSVLAATLNLRGCWSLHSVEDIVTKNKMLTQNGLTVLSSRVLIGTYSAFTLFNKSKWRSGVRA</sequence>
<protein>
    <submittedName>
        <fullName evidence="1">Retrovirus-related Pol polyprotein from type-2 retrotransposable element R2DM</fullName>
    </submittedName>
</protein>
<dbReference type="AlphaFoldDB" id="A0A4Y2Q2L8"/>
<dbReference type="OrthoDB" id="9214535at2759"/>
<accession>A0A4Y2Q2L8</accession>
<evidence type="ECO:0000313" key="2">
    <source>
        <dbReference type="Proteomes" id="UP000499080"/>
    </source>
</evidence>
<dbReference type="Proteomes" id="UP000499080">
    <property type="component" value="Unassembled WGS sequence"/>
</dbReference>
<name>A0A4Y2Q2L8_ARAVE</name>
<dbReference type="EMBL" id="BGPR01012923">
    <property type="protein sequence ID" value="GBN58405.1"/>
    <property type="molecule type" value="Genomic_DNA"/>
</dbReference>
<evidence type="ECO:0000313" key="1">
    <source>
        <dbReference type="EMBL" id="GBN58405.1"/>
    </source>
</evidence>
<comment type="caution">
    <text evidence="1">The sequence shown here is derived from an EMBL/GenBank/DDBJ whole genome shotgun (WGS) entry which is preliminary data.</text>
</comment>
<organism evidence="1 2">
    <name type="scientific">Araneus ventricosus</name>
    <name type="common">Orbweaver spider</name>
    <name type="synonym">Epeira ventricosa</name>
    <dbReference type="NCBI Taxonomy" id="182803"/>
    <lineage>
        <taxon>Eukaryota</taxon>
        <taxon>Metazoa</taxon>
        <taxon>Ecdysozoa</taxon>
        <taxon>Arthropoda</taxon>
        <taxon>Chelicerata</taxon>
        <taxon>Arachnida</taxon>
        <taxon>Araneae</taxon>
        <taxon>Araneomorphae</taxon>
        <taxon>Entelegynae</taxon>
        <taxon>Araneoidea</taxon>
        <taxon>Araneidae</taxon>
        <taxon>Araneus</taxon>
    </lineage>
</organism>